<keyword evidence="2" id="KW-1185">Reference proteome</keyword>
<sequence length="165" mass="19320">MNKEEAIKAIEKMGEYERFVDEHISKKSVLNIINQIGEPQKVTIPKFVADWIEEYYSKQTDIFTTVTLMFNHGYSSTNVCDWANENQEKFLKAILNGYEIEKEKLYIIPLKGLITTDGHQQYLSGKVGRYFASRRNYSLKQTFTQTEVDNNVPVCYREWAKEVVE</sequence>
<reference evidence="1 2" key="1">
    <citation type="submission" date="2016-10" db="EMBL/GenBank/DDBJ databases">
        <authorList>
            <person name="de Groot N.N."/>
        </authorList>
    </citation>
    <scope>NUCLEOTIDE SEQUENCE [LARGE SCALE GENOMIC DNA]</scope>
    <source>
        <strain evidence="1 2">A-4</strain>
    </source>
</reference>
<accession>A0A1G6AK70</accession>
<dbReference type="InterPro" id="IPR012865">
    <property type="entry name" value="DUF1642"/>
</dbReference>
<proteinExistence type="predicted"/>
<dbReference type="AlphaFoldDB" id="A0A1G6AK70"/>
<dbReference type="Proteomes" id="UP000182508">
    <property type="component" value="Unassembled WGS sequence"/>
</dbReference>
<evidence type="ECO:0000313" key="1">
    <source>
        <dbReference type="EMBL" id="SDB08811.1"/>
    </source>
</evidence>
<evidence type="ECO:0000313" key="2">
    <source>
        <dbReference type="Proteomes" id="UP000182508"/>
    </source>
</evidence>
<dbReference type="STRING" id="439219.SAMN02910293_00434"/>
<evidence type="ECO:0008006" key="3">
    <source>
        <dbReference type="Google" id="ProtNLM"/>
    </source>
</evidence>
<name>A0A1G6AK70_9STRE</name>
<gene>
    <name evidence="1" type="ORF">SAMN02910293_00434</name>
</gene>
<dbReference type="RefSeq" id="WP_074485207.1">
    <property type="nucleotide sequence ID" value="NZ_FMXP01000005.1"/>
</dbReference>
<dbReference type="EMBL" id="FMXP01000005">
    <property type="protein sequence ID" value="SDB08811.1"/>
    <property type="molecule type" value="Genomic_DNA"/>
</dbReference>
<organism evidence="1 2">
    <name type="scientific">Streptococcus henryi</name>
    <dbReference type="NCBI Taxonomy" id="439219"/>
    <lineage>
        <taxon>Bacteria</taxon>
        <taxon>Bacillati</taxon>
        <taxon>Bacillota</taxon>
        <taxon>Bacilli</taxon>
        <taxon>Lactobacillales</taxon>
        <taxon>Streptococcaceae</taxon>
        <taxon>Streptococcus</taxon>
    </lineage>
</organism>
<protein>
    <recommendedName>
        <fullName evidence="3">DUF1642 domain-containing protein</fullName>
    </recommendedName>
</protein>
<dbReference type="Pfam" id="PF07852">
    <property type="entry name" value="DUF1642"/>
    <property type="match status" value="1"/>
</dbReference>